<gene>
    <name evidence="2" type="ORF">H6P81_010205</name>
</gene>
<sequence>MIREATGFLLDVMKPNLPEQGYLQTEHPFLFERALEFAFWVEEYAVRSQVAKAQVCEGLVSVAIESFIQAEGATQFLDVIRAAEDANVYHDLVRNILMVRPKSKEPKVDSELIYAYAKIDRLGDIEEFILMPNAANLPNVGDCLYDEALYEAAKVIYAFISNWAKLAVTLV</sequence>
<name>A0AAV7EN42_ARIFI</name>
<evidence type="ECO:0000313" key="3">
    <source>
        <dbReference type="Proteomes" id="UP000825729"/>
    </source>
</evidence>
<dbReference type="GO" id="GO:0071439">
    <property type="term" value="C:clathrin complex"/>
    <property type="evidence" value="ECO:0007669"/>
    <property type="project" value="TreeGrafter"/>
</dbReference>
<dbReference type="AlphaFoldDB" id="A0AAV7EN42"/>
<dbReference type="SUPFAM" id="SSF48371">
    <property type="entry name" value="ARM repeat"/>
    <property type="match status" value="1"/>
</dbReference>
<dbReference type="GO" id="GO:0006898">
    <property type="term" value="P:receptor-mediated endocytosis"/>
    <property type="evidence" value="ECO:0007669"/>
    <property type="project" value="TreeGrafter"/>
</dbReference>
<dbReference type="PANTHER" id="PTHR10292:SF1">
    <property type="entry name" value="CLATHRIN HEAVY CHAIN"/>
    <property type="match status" value="1"/>
</dbReference>
<dbReference type="InterPro" id="IPR011990">
    <property type="entry name" value="TPR-like_helical_dom_sf"/>
</dbReference>
<accession>A0AAV7EN42</accession>
<evidence type="ECO:0000256" key="1">
    <source>
        <dbReference type="PROSITE-ProRule" id="PRU01006"/>
    </source>
</evidence>
<dbReference type="Proteomes" id="UP000825729">
    <property type="component" value="Unassembled WGS sequence"/>
</dbReference>
<dbReference type="GO" id="GO:0009507">
    <property type="term" value="C:chloroplast"/>
    <property type="evidence" value="ECO:0007669"/>
    <property type="project" value="TreeGrafter"/>
</dbReference>
<dbReference type="GO" id="GO:0005886">
    <property type="term" value="C:plasma membrane"/>
    <property type="evidence" value="ECO:0007669"/>
    <property type="project" value="TreeGrafter"/>
</dbReference>
<comment type="caution">
    <text evidence="2">The sequence shown here is derived from an EMBL/GenBank/DDBJ whole genome shotgun (WGS) entry which is preliminary data.</text>
</comment>
<dbReference type="InterPro" id="IPR016024">
    <property type="entry name" value="ARM-type_fold"/>
</dbReference>
<reference evidence="2 3" key="1">
    <citation type="submission" date="2021-07" db="EMBL/GenBank/DDBJ databases">
        <title>The Aristolochia fimbriata genome: insights into angiosperm evolution, floral development and chemical biosynthesis.</title>
        <authorList>
            <person name="Jiao Y."/>
        </authorList>
    </citation>
    <scope>NUCLEOTIDE SEQUENCE [LARGE SCALE GENOMIC DNA]</scope>
    <source>
        <strain evidence="2">IBCAS-2021</strain>
        <tissue evidence="2">Leaf</tissue>
    </source>
</reference>
<dbReference type="EMBL" id="JAINDJ010000004">
    <property type="protein sequence ID" value="KAG9450240.1"/>
    <property type="molecule type" value="Genomic_DNA"/>
</dbReference>
<dbReference type="GO" id="GO:0006886">
    <property type="term" value="P:intracellular protein transport"/>
    <property type="evidence" value="ECO:0007669"/>
    <property type="project" value="UniProtKB-UniRule"/>
</dbReference>
<evidence type="ECO:0000313" key="2">
    <source>
        <dbReference type="EMBL" id="KAG9450240.1"/>
    </source>
</evidence>
<protein>
    <submittedName>
        <fullName evidence="2">Uncharacterized protein</fullName>
    </submittedName>
</protein>
<dbReference type="GO" id="GO:0005794">
    <property type="term" value="C:Golgi apparatus"/>
    <property type="evidence" value="ECO:0007669"/>
    <property type="project" value="TreeGrafter"/>
</dbReference>
<dbReference type="Pfam" id="PF00637">
    <property type="entry name" value="Clathrin"/>
    <property type="match status" value="1"/>
</dbReference>
<dbReference type="PROSITE" id="PS50236">
    <property type="entry name" value="CHCR"/>
    <property type="match status" value="1"/>
</dbReference>
<feature type="repeat" description="CHCR" evidence="1">
    <location>
        <begin position="67"/>
        <end position="171"/>
    </location>
</feature>
<dbReference type="GO" id="GO:0009506">
    <property type="term" value="C:plasmodesma"/>
    <property type="evidence" value="ECO:0007669"/>
    <property type="project" value="TreeGrafter"/>
</dbReference>
<organism evidence="2 3">
    <name type="scientific">Aristolochia fimbriata</name>
    <name type="common">White veined hardy Dutchman's pipe vine</name>
    <dbReference type="NCBI Taxonomy" id="158543"/>
    <lineage>
        <taxon>Eukaryota</taxon>
        <taxon>Viridiplantae</taxon>
        <taxon>Streptophyta</taxon>
        <taxon>Embryophyta</taxon>
        <taxon>Tracheophyta</taxon>
        <taxon>Spermatophyta</taxon>
        <taxon>Magnoliopsida</taxon>
        <taxon>Magnoliidae</taxon>
        <taxon>Piperales</taxon>
        <taxon>Aristolochiaceae</taxon>
        <taxon>Aristolochia</taxon>
    </lineage>
</organism>
<dbReference type="InterPro" id="IPR055358">
    <property type="entry name" value="CHCR"/>
</dbReference>
<keyword evidence="3" id="KW-1185">Reference proteome</keyword>
<dbReference type="InterPro" id="IPR000547">
    <property type="entry name" value="Clathrin_H-chain/VPS_repeat"/>
</dbReference>
<dbReference type="GO" id="GO:0032051">
    <property type="term" value="F:clathrin light chain binding"/>
    <property type="evidence" value="ECO:0007669"/>
    <property type="project" value="TreeGrafter"/>
</dbReference>
<proteinExistence type="predicted"/>
<dbReference type="PANTHER" id="PTHR10292">
    <property type="entry name" value="CLATHRIN HEAVY CHAIN RELATED"/>
    <property type="match status" value="1"/>
</dbReference>
<dbReference type="Gene3D" id="1.25.40.10">
    <property type="entry name" value="Tetratricopeptide repeat domain"/>
    <property type="match status" value="2"/>
</dbReference>